<protein>
    <submittedName>
        <fullName evidence="2">Uncharacterized protein</fullName>
    </submittedName>
</protein>
<dbReference type="EMBL" id="VIRB01000107">
    <property type="protein sequence ID" value="NDO70435.1"/>
    <property type="molecule type" value="Genomic_DNA"/>
</dbReference>
<accession>A0A9X5H7W4</accession>
<feature type="compositionally biased region" description="Basic and acidic residues" evidence="1">
    <location>
        <begin position="35"/>
        <end position="44"/>
    </location>
</feature>
<comment type="caution">
    <text evidence="2">The sequence shown here is derived from an EMBL/GenBank/DDBJ whole genome shotgun (WGS) entry which is preliminary data.</text>
</comment>
<organism evidence="2 3">
    <name type="scientific">Schaedlerella arabinosiphila</name>
    <dbReference type="NCBI Taxonomy" id="2044587"/>
    <lineage>
        <taxon>Bacteria</taxon>
        <taxon>Bacillati</taxon>
        <taxon>Bacillota</taxon>
        <taxon>Clostridia</taxon>
        <taxon>Lachnospirales</taxon>
        <taxon>Lachnospiraceae</taxon>
        <taxon>Schaedlerella</taxon>
    </lineage>
</organism>
<sequence length="81" mass="9599">MNIIERQQARSLMKQAEMAKNPFMERQLKRTQSRATEERERMRILDSYGPNGYTPPEPKETQQPPKKTDSELLMESILDQF</sequence>
<dbReference type="RefSeq" id="WP_004080246.1">
    <property type="nucleotide sequence ID" value="NZ_VIRB01000107.1"/>
</dbReference>
<name>A0A9X5H7W4_9FIRM</name>
<evidence type="ECO:0000256" key="1">
    <source>
        <dbReference type="SAM" id="MobiDB-lite"/>
    </source>
</evidence>
<feature type="region of interest" description="Disordered" evidence="1">
    <location>
        <begin position="28"/>
        <end position="71"/>
    </location>
</feature>
<reference evidence="2 3" key="1">
    <citation type="submission" date="2019-07" db="EMBL/GenBank/DDBJ databases">
        <title>Draft genome sequences of 15 bacterial species constituting the stable defined intestinal microbiota of the GM15 gnotobiotic mouse model.</title>
        <authorList>
            <person name="Elie C."/>
            <person name="Mathieu A."/>
            <person name="Saliou A."/>
            <person name="Darnaud M."/>
            <person name="Leulier F."/>
            <person name="Tamellini A."/>
        </authorList>
    </citation>
    <scope>NUCLEOTIDE SEQUENCE [LARGE SCALE GENOMIC DNA]</scope>
    <source>
        <strain evidence="3">ASF 502</strain>
    </source>
</reference>
<gene>
    <name evidence="2" type="ORF">FMM80_18020</name>
</gene>
<proteinExistence type="predicted"/>
<dbReference type="Proteomes" id="UP000474104">
    <property type="component" value="Unassembled WGS sequence"/>
</dbReference>
<evidence type="ECO:0000313" key="2">
    <source>
        <dbReference type="EMBL" id="NDO70435.1"/>
    </source>
</evidence>
<evidence type="ECO:0000313" key="3">
    <source>
        <dbReference type="Proteomes" id="UP000474104"/>
    </source>
</evidence>
<dbReference type="AlphaFoldDB" id="A0A9X5H7W4"/>